<dbReference type="CDD" id="cd07199">
    <property type="entry name" value="Pat17_PNPLA8_PNPLA9_like"/>
    <property type="match status" value="1"/>
</dbReference>
<dbReference type="RefSeq" id="XP_004249303.1">
    <property type="nucleotide sequence ID" value="XM_004249255.5"/>
</dbReference>
<name>A0A3Q7JFI9_SOLLC</name>
<accession>A0A3Q7JFI9</accession>
<dbReference type="Gramene" id="Solyc10g080690.2.1">
    <property type="protein sequence ID" value="Solyc10g080690.2.1"/>
    <property type="gene ID" value="Solyc10g080690.2"/>
</dbReference>
<dbReference type="SMR" id="A0A3Q7JFI9"/>
<organism evidence="9">
    <name type="scientific">Solanum lycopersicum</name>
    <name type="common">Tomato</name>
    <name type="synonym">Lycopersicon esculentum</name>
    <dbReference type="NCBI Taxonomy" id="4081"/>
    <lineage>
        <taxon>Eukaryota</taxon>
        <taxon>Viridiplantae</taxon>
        <taxon>Streptophyta</taxon>
        <taxon>Embryophyta</taxon>
        <taxon>Tracheophyta</taxon>
        <taxon>Spermatophyta</taxon>
        <taxon>Magnoliopsida</taxon>
        <taxon>eudicotyledons</taxon>
        <taxon>Gunneridae</taxon>
        <taxon>Pentapetalae</taxon>
        <taxon>asterids</taxon>
        <taxon>lamiids</taxon>
        <taxon>Solanales</taxon>
        <taxon>Solanaceae</taxon>
        <taxon>Solanoideae</taxon>
        <taxon>Solaneae</taxon>
        <taxon>Solanum</taxon>
        <taxon>Solanum subgen. Lycopersicon</taxon>
    </lineage>
</organism>
<dbReference type="PROSITE" id="PS51635">
    <property type="entry name" value="PNPLA"/>
    <property type="match status" value="1"/>
</dbReference>
<dbReference type="AlphaFoldDB" id="A0A3Q7JFI9"/>
<reference evidence="9" key="2">
    <citation type="submission" date="2019-01" db="UniProtKB">
        <authorList>
            <consortium name="EnsemblPlants"/>
        </authorList>
    </citation>
    <scope>IDENTIFICATION</scope>
    <source>
        <strain evidence="9">cv. Heinz 1706</strain>
    </source>
</reference>
<evidence type="ECO:0000256" key="7">
    <source>
        <dbReference type="SAM" id="MobiDB-lite"/>
    </source>
</evidence>
<feature type="domain" description="PNPLA" evidence="8">
    <location>
        <begin position="72"/>
        <end position="260"/>
    </location>
</feature>
<sequence>MAAAAISTISMIDSNMEVDKLTYEIFSILENKFLFGYDSDPKLSPACRENRNFSTPFAGNKNVPAGKIRILSIDGGGSTNGILAAKSLTHLETTLRRKTGKKNTHIADFFDVVAGSGTGGILATLLFTRGKDGVPLFTAEEALKFLIENNRKISRSSSNGVFRHVFRPPVKVFGKVFGDLTLKETVKAVLIPCYDLTTRSPFLFSRADALEMDGCDFKLADVCGATIADRTVEVKSVDGKRKITAVGGGVTMNNPTAAAITHVLNNKQEFPFANSVEDLLVISLGNGESDSGTGNMTSSPAALVKIAGDGAADMVDQAVSMAFGEFRNNNYVRVQGNEIIVGKKHMIKDEKKRKSIAIAEEMLKQKNVESILFQGKKLMEKTNLEKLEIFAGELIKEEEMRKNSILSPVVLKQSSSSPRTSSATSLSTISSC</sequence>
<keyword evidence="4 6" id="KW-0443">Lipid metabolism</keyword>
<dbReference type="OrthoDB" id="630895at2759"/>
<dbReference type="Proteomes" id="UP000004994">
    <property type="component" value="Chromosome 10"/>
</dbReference>
<evidence type="ECO:0000313" key="9">
    <source>
        <dbReference type="EnsemblPlants" id="Solyc10g080690.2.1"/>
    </source>
</evidence>
<keyword evidence="3 6" id="KW-0442">Lipid degradation</keyword>
<evidence type="ECO:0000256" key="2">
    <source>
        <dbReference type="ARBA" id="ARBA00022801"/>
    </source>
</evidence>
<dbReference type="InParanoid" id="A0A3Q7JFI9"/>
<reference evidence="9" key="1">
    <citation type="journal article" date="2012" name="Nature">
        <title>The tomato genome sequence provides insights into fleshy fruit evolution.</title>
        <authorList>
            <consortium name="Tomato Genome Consortium"/>
        </authorList>
    </citation>
    <scope>NUCLEOTIDE SEQUENCE [LARGE SCALE GENOMIC DNA]</scope>
    <source>
        <strain evidence="9">cv. Heinz 1706</strain>
    </source>
</reference>
<dbReference type="PaxDb" id="4081-Solyc10g080690.1.1"/>
<dbReference type="EnsemblPlants" id="Solyc10g080690.2.1">
    <property type="protein sequence ID" value="Solyc10g080690.2.1"/>
    <property type="gene ID" value="Solyc10g080690.2"/>
</dbReference>
<dbReference type="KEGG" id="sly:101268154"/>
<dbReference type="OMA" id="RPMYSAD"/>
<dbReference type="PANTHER" id="PTHR32241:SF12">
    <property type="entry name" value="OS03G0784100 PROTEIN"/>
    <property type="match status" value="1"/>
</dbReference>
<dbReference type="InterPro" id="IPR002641">
    <property type="entry name" value="PNPLA_dom"/>
</dbReference>
<evidence type="ECO:0000256" key="3">
    <source>
        <dbReference type="ARBA" id="ARBA00022963"/>
    </source>
</evidence>
<dbReference type="GeneID" id="101268154"/>
<dbReference type="GO" id="GO:0016042">
    <property type="term" value="P:lipid catabolic process"/>
    <property type="evidence" value="ECO:0007669"/>
    <property type="project" value="UniProtKB-KW"/>
</dbReference>
<dbReference type="Gene3D" id="3.40.1090.10">
    <property type="entry name" value="Cytosolic phospholipase A2 catalytic domain"/>
    <property type="match status" value="1"/>
</dbReference>
<evidence type="ECO:0000259" key="8">
    <source>
        <dbReference type="PROSITE" id="PS51635"/>
    </source>
</evidence>
<feature type="region of interest" description="Disordered" evidence="7">
    <location>
        <begin position="411"/>
        <end position="432"/>
    </location>
</feature>
<dbReference type="EC" id="3.1.1.-" evidence="6"/>
<dbReference type="SUPFAM" id="SSF52151">
    <property type="entry name" value="FabD/lysophospholipase-like"/>
    <property type="match status" value="1"/>
</dbReference>
<comment type="function">
    <text evidence="6">Lipolytic acyl hydrolase (LAH).</text>
</comment>
<feature type="compositionally biased region" description="Low complexity" evidence="7">
    <location>
        <begin position="414"/>
        <end position="432"/>
    </location>
</feature>
<evidence type="ECO:0000256" key="6">
    <source>
        <dbReference type="RuleBase" id="RU361262"/>
    </source>
</evidence>
<dbReference type="STRING" id="4081.A0A3Q7JFI9"/>
<evidence type="ECO:0000256" key="5">
    <source>
        <dbReference type="PROSITE-ProRule" id="PRU01161"/>
    </source>
</evidence>
<dbReference type="Pfam" id="PF01734">
    <property type="entry name" value="Patatin"/>
    <property type="match status" value="1"/>
</dbReference>
<dbReference type="PANTHER" id="PTHR32241">
    <property type="entry name" value="PATATIN-LIKE PROTEIN 6"/>
    <property type="match status" value="1"/>
</dbReference>
<keyword evidence="2 6" id="KW-0378">Hydrolase</keyword>
<evidence type="ECO:0000256" key="4">
    <source>
        <dbReference type="ARBA" id="ARBA00023098"/>
    </source>
</evidence>
<evidence type="ECO:0000256" key="1">
    <source>
        <dbReference type="ARBA" id="ARBA00010240"/>
    </source>
</evidence>
<comment type="similarity">
    <text evidence="1 6">Belongs to the patatin family.</text>
</comment>
<comment type="caution">
    <text evidence="5">Lacks conserved residue(s) required for the propagation of feature annotation.</text>
</comment>
<protein>
    <recommendedName>
        <fullName evidence="6">Patatin</fullName>
        <ecNumber evidence="6">3.1.1.-</ecNumber>
    </recommendedName>
</protein>
<proteinExistence type="inferred from homology"/>
<comment type="domain">
    <text evidence="6">The nitrogen atoms of the two glycine residues in the GGXR motif define the oxyanion hole, and stabilize the oxyanion that forms during the nucleophilic attack by the catalytic serine during substrate cleavage.</text>
</comment>
<dbReference type="GO" id="GO:0016787">
    <property type="term" value="F:hydrolase activity"/>
    <property type="evidence" value="ECO:0007669"/>
    <property type="project" value="UniProtKB-KW"/>
</dbReference>
<evidence type="ECO:0000313" key="10">
    <source>
        <dbReference type="Proteomes" id="UP000004994"/>
    </source>
</evidence>
<gene>
    <name evidence="9" type="primary">LOC101268154</name>
</gene>
<dbReference type="InterPro" id="IPR016035">
    <property type="entry name" value="Acyl_Trfase/lysoPLipase"/>
</dbReference>
<keyword evidence="10" id="KW-1185">Reference proteome</keyword>